<sequence>MKFDISLVNQYLSIIHDSNPIHQEIVPGQLVCEWLLEEVEWQHFTVRYKNPIYIDETLEKSLQDNKIKCINAQGMVKIMIEKQ</sequence>
<gene>
    <name evidence="1" type="ORF">CEP64_08390</name>
</gene>
<evidence type="ECO:0000313" key="2">
    <source>
        <dbReference type="Proteomes" id="UP000197058"/>
    </source>
</evidence>
<accession>A0AAI8DGC9</accession>
<dbReference type="Proteomes" id="UP000197058">
    <property type="component" value="Chromosome"/>
</dbReference>
<protein>
    <submittedName>
        <fullName evidence="1">Uncharacterized protein</fullName>
    </submittedName>
</protein>
<organism evidence="1 2">
    <name type="scientific">Mammaliicoccus sciuri</name>
    <name type="common">Staphylococcus sciuri</name>
    <dbReference type="NCBI Taxonomy" id="1296"/>
    <lineage>
        <taxon>Bacteria</taxon>
        <taxon>Bacillati</taxon>
        <taxon>Bacillota</taxon>
        <taxon>Bacilli</taxon>
        <taxon>Bacillales</taxon>
        <taxon>Staphylococcaceae</taxon>
        <taxon>Mammaliicoccus</taxon>
    </lineage>
</organism>
<evidence type="ECO:0000313" key="1">
    <source>
        <dbReference type="EMBL" id="ASE34602.1"/>
    </source>
</evidence>
<dbReference type="AlphaFoldDB" id="A0AAI8DGC9"/>
<dbReference type="KEGG" id="sscu:CEP64_08390"/>
<name>A0AAI8DGC9_MAMSC</name>
<dbReference type="RefSeq" id="WP_078355626.1">
    <property type="nucleotide sequence ID" value="NZ_CP022046.2"/>
</dbReference>
<dbReference type="EMBL" id="CP022046">
    <property type="protein sequence ID" value="ASE34602.1"/>
    <property type="molecule type" value="Genomic_DNA"/>
</dbReference>
<proteinExistence type="predicted"/>
<reference evidence="2" key="1">
    <citation type="submission" date="2017-06" db="EMBL/GenBank/DDBJ databases">
        <title>FDA dAtabase for Regulatory Grade micrObial Sequences (FDA-ARGOS): Supporting development and validation of Infectious Disease Dx tests.</title>
        <authorList>
            <person name="Goldberg B."/>
            <person name="Campos J."/>
            <person name="Tallon L."/>
            <person name="Sadzewicz L."/>
            <person name="Sengamalay N."/>
            <person name="Ott S."/>
            <person name="Godinez A."/>
            <person name="Nagaraj S."/>
            <person name="Vavikolanu K."/>
            <person name="Nadendla S."/>
            <person name="George J."/>
            <person name="Geyer C."/>
            <person name="Sichtig H."/>
        </authorList>
    </citation>
    <scope>NUCLEOTIDE SEQUENCE [LARGE SCALE GENOMIC DNA]</scope>
    <source>
        <strain evidence="2">FDAARGOS_285</strain>
    </source>
</reference>